<keyword evidence="1" id="KW-0812">Transmembrane</keyword>
<evidence type="ECO:0000256" key="1">
    <source>
        <dbReference type="SAM" id="Phobius"/>
    </source>
</evidence>
<evidence type="ECO:0000313" key="2">
    <source>
        <dbReference type="EMBL" id="MDQ0171462.1"/>
    </source>
</evidence>
<protein>
    <submittedName>
        <fullName evidence="2">Uncharacterized protein</fullName>
    </submittedName>
</protein>
<evidence type="ECO:0000313" key="3">
    <source>
        <dbReference type="Proteomes" id="UP001233836"/>
    </source>
</evidence>
<proteinExistence type="predicted"/>
<reference evidence="2 3" key="1">
    <citation type="submission" date="2023-07" db="EMBL/GenBank/DDBJ databases">
        <title>Sorghum-associated microbial communities from plants grown in Nebraska, USA.</title>
        <authorList>
            <person name="Schachtman D."/>
        </authorList>
    </citation>
    <scope>NUCLEOTIDE SEQUENCE [LARGE SCALE GENOMIC DNA]</scope>
    <source>
        <strain evidence="2 3">DS1314</strain>
    </source>
</reference>
<keyword evidence="3" id="KW-1185">Reference proteome</keyword>
<organism evidence="2 3">
    <name type="scientific">Paenibacillus tundrae</name>
    <dbReference type="NCBI Taxonomy" id="528187"/>
    <lineage>
        <taxon>Bacteria</taxon>
        <taxon>Bacillati</taxon>
        <taxon>Bacillota</taxon>
        <taxon>Bacilli</taxon>
        <taxon>Bacillales</taxon>
        <taxon>Paenibacillaceae</taxon>
        <taxon>Paenibacillus</taxon>
    </lineage>
</organism>
<name>A0ABT9WE01_9BACL</name>
<dbReference type="Proteomes" id="UP001233836">
    <property type="component" value="Unassembled WGS sequence"/>
</dbReference>
<dbReference type="RefSeq" id="WP_307216816.1">
    <property type="nucleotide sequence ID" value="NZ_JAUSTI010000007.1"/>
</dbReference>
<accession>A0ABT9WE01</accession>
<comment type="caution">
    <text evidence="2">The sequence shown here is derived from an EMBL/GenBank/DDBJ whole genome shotgun (WGS) entry which is preliminary data.</text>
</comment>
<gene>
    <name evidence="2" type="ORF">J2T19_002924</name>
</gene>
<keyword evidence="1" id="KW-0472">Membrane</keyword>
<feature type="transmembrane region" description="Helical" evidence="1">
    <location>
        <begin position="5"/>
        <end position="25"/>
    </location>
</feature>
<keyword evidence="1" id="KW-1133">Transmembrane helix</keyword>
<dbReference type="EMBL" id="JAUSTI010000007">
    <property type="protein sequence ID" value="MDQ0171462.1"/>
    <property type="molecule type" value="Genomic_DNA"/>
</dbReference>
<sequence length="62" mass="7194">MKRVIFTLIGIIIISFALLIGINLIGSPYPVVVEEHPAIPEEREVKYHEGDHSILRLIWWEE</sequence>